<gene>
    <name evidence="5" type="ORF">B0H66DRAFT_566785</name>
</gene>
<evidence type="ECO:0000256" key="2">
    <source>
        <dbReference type="ARBA" id="ARBA00022946"/>
    </source>
</evidence>
<keyword evidence="2" id="KW-0809">Transit peptide</keyword>
<proteinExistence type="predicted"/>
<feature type="region of interest" description="Disordered" evidence="4">
    <location>
        <begin position="38"/>
        <end position="58"/>
    </location>
</feature>
<keyword evidence="3" id="KW-0496">Mitochondrion</keyword>
<accession>A0AAE0LZT4</accession>
<keyword evidence="6" id="KW-1185">Reference proteome</keyword>
<evidence type="ECO:0000313" key="6">
    <source>
        <dbReference type="Proteomes" id="UP001283341"/>
    </source>
</evidence>
<reference evidence="5" key="2">
    <citation type="submission" date="2023-06" db="EMBL/GenBank/DDBJ databases">
        <authorList>
            <consortium name="Lawrence Berkeley National Laboratory"/>
            <person name="Haridas S."/>
            <person name="Hensen N."/>
            <person name="Bonometti L."/>
            <person name="Westerberg I."/>
            <person name="Brannstrom I.O."/>
            <person name="Guillou S."/>
            <person name="Cros-Aarteil S."/>
            <person name="Calhoun S."/>
            <person name="Kuo A."/>
            <person name="Mondo S."/>
            <person name="Pangilinan J."/>
            <person name="Riley R."/>
            <person name="Labutti K."/>
            <person name="Andreopoulos B."/>
            <person name="Lipzen A."/>
            <person name="Chen C."/>
            <person name="Yanf M."/>
            <person name="Daum C."/>
            <person name="Ng V."/>
            <person name="Clum A."/>
            <person name="Steindorff A."/>
            <person name="Ohm R."/>
            <person name="Martin F."/>
            <person name="Silar P."/>
            <person name="Natvig D."/>
            <person name="Lalanne C."/>
            <person name="Gautier V."/>
            <person name="Ament-Velasquez S.L."/>
            <person name="Kruys A."/>
            <person name="Hutchinson M.I."/>
            <person name="Powell A.J."/>
            <person name="Barry K."/>
            <person name="Miller A.N."/>
            <person name="Grigoriev I.V."/>
            <person name="Debuchy R."/>
            <person name="Gladieux P."/>
            <person name="Thoren M.H."/>
            <person name="Johannesson H."/>
        </authorList>
    </citation>
    <scope>NUCLEOTIDE SEQUENCE</scope>
    <source>
        <strain evidence="5">CBS 118394</strain>
    </source>
</reference>
<comment type="caution">
    <text evidence="5">The sequence shown here is derived from an EMBL/GenBank/DDBJ whole genome shotgun (WGS) entry which is preliminary data.</text>
</comment>
<dbReference type="Proteomes" id="UP001283341">
    <property type="component" value="Unassembled WGS sequence"/>
</dbReference>
<evidence type="ECO:0000256" key="1">
    <source>
        <dbReference type="ARBA" id="ARBA00004173"/>
    </source>
</evidence>
<dbReference type="EMBL" id="JAUEDM010000007">
    <property type="protein sequence ID" value="KAK3313713.1"/>
    <property type="molecule type" value="Genomic_DNA"/>
</dbReference>
<evidence type="ECO:0000313" key="5">
    <source>
        <dbReference type="EMBL" id="KAK3313713.1"/>
    </source>
</evidence>
<organism evidence="5 6">
    <name type="scientific">Apodospora peruviana</name>
    <dbReference type="NCBI Taxonomy" id="516989"/>
    <lineage>
        <taxon>Eukaryota</taxon>
        <taxon>Fungi</taxon>
        <taxon>Dikarya</taxon>
        <taxon>Ascomycota</taxon>
        <taxon>Pezizomycotina</taxon>
        <taxon>Sordariomycetes</taxon>
        <taxon>Sordariomycetidae</taxon>
        <taxon>Sordariales</taxon>
        <taxon>Lasiosphaeriaceae</taxon>
        <taxon>Apodospora</taxon>
    </lineage>
</organism>
<evidence type="ECO:0000256" key="4">
    <source>
        <dbReference type="SAM" id="MobiDB-lite"/>
    </source>
</evidence>
<evidence type="ECO:0000256" key="3">
    <source>
        <dbReference type="ARBA" id="ARBA00023128"/>
    </source>
</evidence>
<comment type="subcellular location">
    <subcellularLocation>
        <location evidence="1">Mitochondrion</location>
    </subcellularLocation>
</comment>
<dbReference type="InterPro" id="IPR024319">
    <property type="entry name" value="ATPase_expression_mit"/>
</dbReference>
<protein>
    <submittedName>
        <fullName evidence="5">Mitochondrial ATPase expression-domain-containing protein</fullName>
    </submittedName>
</protein>
<dbReference type="AlphaFoldDB" id="A0AAE0LZT4"/>
<dbReference type="Pfam" id="PF12921">
    <property type="entry name" value="ATP13"/>
    <property type="match status" value="1"/>
</dbReference>
<dbReference type="GO" id="GO:0005739">
    <property type="term" value="C:mitochondrion"/>
    <property type="evidence" value="ECO:0007669"/>
    <property type="project" value="UniProtKB-SubCell"/>
</dbReference>
<reference evidence="5" key="1">
    <citation type="journal article" date="2023" name="Mol. Phylogenet. Evol.">
        <title>Genome-scale phylogeny and comparative genomics of the fungal order Sordariales.</title>
        <authorList>
            <person name="Hensen N."/>
            <person name="Bonometti L."/>
            <person name="Westerberg I."/>
            <person name="Brannstrom I.O."/>
            <person name="Guillou S."/>
            <person name="Cros-Aarteil S."/>
            <person name="Calhoun S."/>
            <person name="Haridas S."/>
            <person name="Kuo A."/>
            <person name="Mondo S."/>
            <person name="Pangilinan J."/>
            <person name="Riley R."/>
            <person name="LaButti K."/>
            <person name="Andreopoulos B."/>
            <person name="Lipzen A."/>
            <person name="Chen C."/>
            <person name="Yan M."/>
            <person name="Daum C."/>
            <person name="Ng V."/>
            <person name="Clum A."/>
            <person name="Steindorff A."/>
            <person name="Ohm R.A."/>
            <person name="Martin F."/>
            <person name="Silar P."/>
            <person name="Natvig D.O."/>
            <person name="Lalanne C."/>
            <person name="Gautier V."/>
            <person name="Ament-Velasquez S.L."/>
            <person name="Kruys A."/>
            <person name="Hutchinson M.I."/>
            <person name="Powell A.J."/>
            <person name="Barry K."/>
            <person name="Miller A.N."/>
            <person name="Grigoriev I.V."/>
            <person name="Debuchy R."/>
            <person name="Gladieux P."/>
            <person name="Hiltunen Thoren M."/>
            <person name="Johannesson H."/>
        </authorList>
    </citation>
    <scope>NUCLEOTIDE SEQUENCE</scope>
    <source>
        <strain evidence="5">CBS 118394</strain>
    </source>
</reference>
<name>A0AAE0LZT4_9PEZI</name>
<sequence>MLAAIFLVPLGACRICRHRSRHIISSLSRFPTAPNPAPADLISLGPTHRRHHASQLSDSKQQLPMEVDELDVLRFLVNSKMPEGRSPLSTTSLALLGPADSASVFTSSLETPLTRIAYLRELVKDATVAKKTHGDMWPSFAAINRLPVTAFSELLRSLDPLSTLSKELDSTAGMHVGPGMALETPIGQEFDIWGVRKVFVLLLERLMCAAELRIEGGHRLLPSDVQILLRSAGAASNYLQVKKIWHLVHKHKLREDGAVHNDFIKARFLTEDLYTQYDLERLRVRPLNQRYFKNIQPEPHPVNVKEVMSIARKRLRNQAHRFGHNRNKSDIAENLTRLMRNPRPPIKLFNAVVSTSYPPEERVLCSFMVAFARAGSLYNIENWILRRFWNIAVQKSRCNRFSVTGTSLPFTADSPLHPTELLLEAIIDSYGCNSQPLYALKLLNAVRHKYRIPMTERLWFKLFQWTYVASANMANCEHRLLHRDRIVPGSVLPMIWDIMKTENIKPGFLEYCLRVKDMIRHRQWRRAIGSMLELEPMYRDVQAELETAFYKQALTHALGLEDTGTQKAWHDALVQKQATWYAFQRLCRSILNQRRFQASVDNELFTQLFPQFIDAFRATMPRVVKYPVSSGTVELSVQPVERMTWRHVEIVQPLQLTGDLRDQEYWEDNPTRQPAVFGRPYARPLDLDKFLRRPPPPWELAREFL</sequence>